<organism evidence="1 2">
    <name type="scientific">Methylomonas methanica</name>
    <dbReference type="NCBI Taxonomy" id="421"/>
    <lineage>
        <taxon>Bacteria</taxon>
        <taxon>Pseudomonadati</taxon>
        <taxon>Pseudomonadota</taxon>
        <taxon>Gammaproteobacteria</taxon>
        <taxon>Methylococcales</taxon>
        <taxon>Methylococcaceae</taxon>
        <taxon>Methylomonas</taxon>
    </lineage>
</organism>
<comment type="caution">
    <text evidence="1">The sequence shown here is derived from an EMBL/GenBank/DDBJ whole genome shotgun (WGS) entry which is preliminary data.</text>
</comment>
<keyword evidence="2" id="KW-1185">Reference proteome</keyword>
<reference evidence="1 2" key="1">
    <citation type="submission" date="2019-03" db="EMBL/GenBank/DDBJ databases">
        <title>Systems level insights into methane cycling in arid and semi-arid ecosystems.</title>
        <authorList>
            <person name="Kalyuzhnaya M."/>
        </authorList>
    </citation>
    <scope>NUCLEOTIDE SEQUENCE [LARGE SCALE GENOMIC DNA]</scope>
    <source>
        <strain evidence="1 2">S-1</strain>
    </source>
</reference>
<dbReference type="EMBL" id="SMCN01000008">
    <property type="protein sequence ID" value="TCV84055.1"/>
    <property type="molecule type" value="Genomic_DNA"/>
</dbReference>
<gene>
    <name evidence="1" type="ORF">EDE11_108187</name>
</gene>
<sequence length="39" mass="4504">MSVRYAVIKKQLFRLKSRLTGELTKSSQLDVLFNIHALV</sequence>
<name>A0ABY2CMZ1_METMH</name>
<accession>A0ABY2CMZ1</accession>
<evidence type="ECO:0000313" key="1">
    <source>
        <dbReference type="EMBL" id="TCV84055.1"/>
    </source>
</evidence>
<dbReference type="Proteomes" id="UP000295649">
    <property type="component" value="Unassembled WGS sequence"/>
</dbReference>
<evidence type="ECO:0000313" key="2">
    <source>
        <dbReference type="Proteomes" id="UP000295649"/>
    </source>
</evidence>
<protein>
    <submittedName>
        <fullName evidence="1">Uncharacterized protein</fullName>
    </submittedName>
</protein>
<proteinExistence type="predicted"/>